<evidence type="ECO:0000256" key="3">
    <source>
        <dbReference type="ARBA" id="ARBA00022692"/>
    </source>
</evidence>
<evidence type="ECO:0000256" key="4">
    <source>
        <dbReference type="ARBA" id="ARBA00022989"/>
    </source>
</evidence>
<feature type="transmembrane region" description="Helical" evidence="6">
    <location>
        <begin position="84"/>
        <end position="103"/>
    </location>
</feature>
<feature type="transmembrane region" description="Helical" evidence="6">
    <location>
        <begin position="275"/>
        <end position="299"/>
    </location>
</feature>
<keyword evidence="5 6" id="KW-0472">Membrane</keyword>
<protein>
    <submittedName>
        <fullName evidence="7">Transporter, major facilitator family protein</fullName>
    </submittedName>
</protein>
<reference evidence="7 8" key="1">
    <citation type="journal article" date="2020" name="bioRxiv">
        <title>Metabolic contributions of an alphaproteobacterial endosymbiont in the apicomplexan Cardiosporidium cionae.</title>
        <authorList>
            <person name="Hunter E.S."/>
            <person name="Paight C.J."/>
            <person name="Lane C.E."/>
        </authorList>
    </citation>
    <scope>NUCLEOTIDE SEQUENCE [LARGE SCALE GENOMIC DNA]</scope>
    <source>
        <strain evidence="7">ESH_2018</strain>
    </source>
</reference>
<sequence>MTYHRWLGIFAVVGGILFHLTLGTLYTWGNISIYVISAMRYFTPLSVDPPRLSYAAWVVATLATGQCLGMPLGGLIERYLGSRLTSFIGGAIMCTGIFISQFTLGSDKLFLFTYGVMYGFGIGIAYTSPLNCAIRWFPRYKGLISGIIVAGFGGGASIFNQVQTFYVNPGNLSPSFAPYPQNPLEKYFNSFALFKRVKLLFPFLAIFYITMQIVGCSLLFKNPEEGIEEPPSLTDEESEVIQALEKASLLDPPTNLLPSEFIDFEVKEALKSASFYALMMLFFLNGMAISFLATFWKVIGTEISLSAILISDRALSLIGSFGSGANAFGRIAWGSCTDRFGIVFTASFLSTFWALSLLALPFVAQLGSFPYGVVIFCNFFCLGGNFSIFFATLCKLFGKTNIGIIYGIFFVAQLFSAYVVAIFSHTLYNSLGPLLSSVVFSFFPAMAALLAVSYRYFGIDILSPPKNGYMKKNVTE</sequence>
<comment type="caution">
    <text evidence="7">The sequence shown here is derived from an EMBL/GenBank/DDBJ whole genome shotgun (WGS) entry which is preliminary data.</text>
</comment>
<name>A0ABQ7JDF6_9APIC</name>
<evidence type="ECO:0000313" key="8">
    <source>
        <dbReference type="Proteomes" id="UP000823046"/>
    </source>
</evidence>
<feature type="transmembrane region" description="Helical" evidence="6">
    <location>
        <begin position="305"/>
        <end position="328"/>
    </location>
</feature>
<organism evidence="7 8">
    <name type="scientific">Cardiosporidium cionae</name>
    <dbReference type="NCBI Taxonomy" id="476202"/>
    <lineage>
        <taxon>Eukaryota</taxon>
        <taxon>Sar</taxon>
        <taxon>Alveolata</taxon>
        <taxon>Apicomplexa</taxon>
        <taxon>Aconoidasida</taxon>
        <taxon>Nephromycida</taxon>
        <taxon>Cardiosporidium</taxon>
    </lineage>
</organism>
<keyword evidence="3 6" id="KW-0812">Transmembrane</keyword>
<evidence type="ECO:0000256" key="5">
    <source>
        <dbReference type="ARBA" id="ARBA00023136"/>
    </source>
</evidence>
<comment type="subcellular location">
    <subcellularLocation>
        <location evidence="1">Membrane</location>
        <topology evidence="1">Multi-pass membrane protein</topology>
    </subcellularLocation>
</comment>
<evidence type="ECO:0000256" key="2">
    <source>
        <dbReference type="ARBA" id="ARBA00022448"/>
    </source>
</evidence>
<dbReference type="PANTHER" id="PTHR43385:SF1">
    <property type="entry name" value="RIBOFLAVIN TRANSPORTER RIBJ"/>
    <property type="match status" value="1"/>
</dbReference>
<dbReference type="InterPro" id="IPR036259">
    <property type="entry name" value="MFS_trans_sf"/>
</dbReference>
<keyword evidence="4 6" id="KW-1133">Transmembrane helix</keyword>
<feature type="transmembrane region" description="Helical" evidence="6">
    <location>
        <begin position="109"/>
        <end position="128"/>
    </location>
</feature>
<feature type="transmembrane region" description="Helical" evidence="6">
    <location>
        <begin position="140"/>
        <end position="159"/>
    </location>
</feature>
<accession>A0ABQ7JDF6</accession>
<feature type="transmembrane region" description="Helical" evidence="6">
    <location>
        <begin position="434"/>
        <end position="457"/>
    </location>
</feature>
<proteinExistence type="predicted"/>
<feature type="transmembrane region" description="Helical" evidence="6">
    <location>
        <begin position="403"/>
        <end position="428"/>
    </location>
</feature>
<evidence type="ECO:0000313" key="7">
    <source>
        <dbReference type="EMBL" id="KAF8822057.1"/>
    </source>
</evidence>
<dbReference type="InterPro" id="IPR052983">
    <property type="entry name" value="MFS_Riboflavin_Transporter"/>
</dbReference>
<dbReference type="EMBL" id="JADAQX010000093">
    <property type="protein sequence ID" value="KAF8822057.1"/>
    <property type="molecule type" value="Genomic_DNA"/>
</dbReference>
<feature type="transmembrane region" description="Helical" evidence="6">
    <location>
        <begin position="369"/>
        <end position="391"/>
    </location>
</feature>
<dbReference type="PANTHER" id="PTHR43385">
    <property type="entry name" value="RIBOFLAVIN TRANSPORTER RIBJ"/>
    <property type="match status" value="1"/>
</dbReference>
<dbReference type="Proteomes" id="UP000823046">
    <property type="component" value="Unassembled WGS sequence"/>
</dbReference>
<keyword evidence="2" id="KW-0813">Transport</keyword>
<feature type="transmembrane region" description="Helical" evidence="6">
    <location>
        <begin position="199"/>
        <end position="220"/>
    </location>
</feature>
<evidence type="ECO:0000256" key="6">
    <source>
        <dbReference type="SAM" id="Phobius"/>
    </source>
</evidence>
<gene>
    <name evidence="7" type="ORF">IE077_001158</name>
</gene>
<feature type="transmembrane region" description="Helical" evidence="6">
    <location>
        <begin position="7"/>
        <end position="34"/>
    </location>
</feature>
<feature type="transmembrane region" description="Helical" evidence="6">
    <location>
        <begin position="340"/>
        <end position="363"/>
    </location>
</feature>
<feature type="transmembrane region" description="Helical" evidence="6">
    <location>
        <begin position="54"/>
        <end position="72"/>
    </location>
</feature>
<dbReference type="Gene3D" id="1.20.1250.20">
    <property type="entry name" value="MFS general substrate transporter like domains"/>
    <property type="match status" value="2"/>
</dbReference>
<dbReference type="Pfam" id="PF07690">
    <property type="entry name" value="MFS_1"/>
    <property type="match status" value="1"/>
</dbReference>
<keyword evidence="8" id="KW-1185">Reference proteome</keyword>
<dbReference type="SUPFAM" id="SSF103473">
    <property type="entry name" value="MFS general substrate transporter"/>
    <property type="match status" value="1"/>
</dbReference>
<evidence type="ECO:0000256" key="1">
    <source>
        <dbReference type="ARBA" id="ARBA00004141"/>
    </source>
</evidence>
<dbReference type="InterPro" id="IPR011701">
    <property type="entry name" value="MFS"/>
</dbReference>